<dbReference type="Pfam" id="PF04464">
    <property type="entry name" value="Glyphos_transf"/>
    <property type="match status" value="1"/>
</dbReference>
<dbReference type="PANTHER" id="PTHR37316">
    <property type="entry name" value="TEICHOIC ACID GLYCEROL-PHOSPHATE PRIMASE"/>
    <property type="match status" value="1"/>
</dbReference>
<keyword evidence="7" id="KW-1133">Transmembrane helix</keyword>
<evidence type="ECO:0000256" key="5">
    <source>
        <dbReference type="ARBA" id="ARBA00022944"/>
    </source>
</evidence>
<keyword evidence="6 7" id="KW-0472">Membrane</keyword>
<keyword evidence="7" id="KW-0812">Transmembrane</keyword>
<evidence type="ECO:0000256" key="2">
    <source>
        <dbReference type="ARBA" id="ARBA00010488"/>
    </source>
</evidence>
<keyword evidence="4" id="KW-0808">Transferase</keyword>
<keyword evidence="5" id="KW-0777">Teichoic acid biosynthesis</keyword>
<dbReference type="EMBL" id="JARPWH010000052">
    <property type="protein sequence ID" value="MDT2403465.1"/>
    <property type="molecule type" value="Genomic_DNA"/>
</dbReference>
<dbReference type="RefSeq" id="WP_102872587.1">
    <property type="nucleotide sequence ID" value="NZ_CAKOCJ010000060.1"/>
</dbReference>
<dbReference type="AlphaFoldDB" id="A0A2N8Q2Q0"/>
<proteinExistence type="inferred from homology"/>
<evidence type="ECO:0000313" key="9">
    <source>
        <dbReference type="Proteomes" id="UP001260773"/>
    </source>
</evidence>
<dbReference type="GO" id="GO:0047355">
    <property type="term" value="F:CDP-glycerol glycerophosphotransferase activity"/>
    <property type="evidence" value="ECO:0007669"/>
    <property type="project" value="InterPro"/>
</dbReference>
<sequence length="402" mass="47608">MKKKISRIFEIIYKGSIRVRIYGLFYLCYPILRFIPIKKNKIVIDNYWGKGYGDNAKYICNYLLSTDKKLDIVWLYEPQYVSSPENDFPMGIRYVKNRTFKSLFEMYTARIWIDNVRKNFSINKRKGQYYIQTWHAGFSLKNIERNVADKLPPRYVKRAIKDSEMCDLLIFESSDMIEDVPYTFWYEGPLYRKGIPRNDIIINPKPEVIDKVYSTYNISKAKKIVMYAPTFRQNYDLKIDSQFLKNVVSFLSEKFDEEYVMLVRLHPNDTKSKESIFQDTSFGNTIIDASSYNDMQELLCATDTLITDYSSTIGEMMVSEKKCFIYAYDYDQYMKDRGLLMDLSDLPFPISKNESELKKQINDFDNDEYLKTVRRFKKQHNVFESGHASEDIGNIILEQIES</sequence>
<dbReference type="InterPro" id="IPR051612">
    <property type="entry name" value="Teichoic_Acid_Biosynth"/>
</dbReference>
<dbReference type="InterPro" id="IPR007554">
    <property type="entry name" value="Glycerophosphate_synth"/>
</dbReference>
<accession>A0A2N8Q2Q0</accession>
<protein>
    <submittedName>
        <fullName evidence="8">CDP-glycerol glycerophosphotransferase family protein</fullName>
    </submittedName>
</protein>
<evidence type="ECO:0000256" key="3">
    <source>
        <dbReference type="ARBA" id="ARBA00022475"/>
    </source>
</evidence>
<gene>
    <name evidence="8" type="ORF">P7D43_13915</name>
</gene>
<dbReference type="InterPro" id="IPR043149">
    <property type="entry name" value="TagF_N"/>
</dbReference>
<comment type="similarity">
    <text evidence="2">Belongs to the CDP-glycerol glycerophosphotransferase family.</text>
</comment>
<dbReference type="InterPro" id="IPR043148">
    <property type="entry name" value="TagF_C"/>
</dbReference>
<dbReference type="GO" id="GO:0005886">
    <property type="term" value="C:plasma membrane"/>
    <property type="evidence" value="ECO:0007669"/>
    <property type="project" value="UniProtKB-SubCell"/>
</dbReference>
<dbReference type="Gene3D" id="3.40.50.12580">
    <property type="match status" value="1"/>
</dbReference>
<dbReference type="SUPFAM" id="SSF53756">
    <property type="entry name" value="UDP-Glycosyltransferase/glycogen phosphorylase"/>
    <property type="match status" value="1"/>
</dbReference>
<feature type="transmembrane region" description="Helical" evidence="7">
    <location>
        <begin position="21"/>
        <end position="37"/>
    </location>
</feature>
<reference evidence="8" key="1">
    <citation type="submission" date="2023-03" db="EMBL/GenBank/DDBJ databases">
        <authorList>
            <person name="Shen W."/>
            <person name="Cai J."/>
        </authorList>
    </citation>
    <scope>NUCLEOTIDE SEQUENCE</scope>
    <source>
        <strain evidence="8">P33-2</strain>
    </source>
</reference>
<evidence type="ECO:0000313" key="8">
    <source>
        <dbReference type="EMBL" id="MDT2403465.1"/>
    </source>
</evidence>
<comment type="caution">
    <text evidence="8">The sequence shown here is derived from an EMBL/GenBank/DDBJ whole genome shotgun (WGS) entry which is preliminary data.</text>
</comment>
<dbReference type="Proteomes" id="UP001260773">
    <property type="component" value="Unassembled WGS sequence"/>
</dbReference>
<evidence type="ECO:0000256" key="6">
    <source>
        <dbReference type="ARBA" id="ARBA00023136"/>
    </source>
</evidence>
<dbReference type="Gene3D" id="3.40.50.11820">
    <property type="match status" value="1"/>
</dbReference>
<comment type="subcellular location">
    <subcellularLocation>
        <location evidence="1">Cell membrane</location>
        <topology evidence="1">Peripheral membrane protein</topology>
    </subcellularLocation>
</comment>
<dbReference type="GO" id="GO:0019350">
    <property type="term" value="P:teichoic acid biosynthetic process"/>
    <property type="evidence" value="ECO:0007669"/>
    <property type="project" value="UniProtKB-KW"/>
</dbReference>
<dbReference type="PANTHER" id="PTHR37316:SF3">
    <property type="entry name" value="TEICHOIC ACID GLYCEROL-PHOSPHATE TRANSFERASE"/>
    <property type="match status" value="1"/>
</dbReference>
<keyword evidence="3" id="KW-1003">Cell membrane</keyword>
<evidence type="ECO:0000256" key="1">
    <source>
        <dbReference type="ARBA" id="ARBA00004202"/>
    </source>
</evidence>
<organism evidence="8 9">
    <name type="scientific">Enterococcus avium</name>
    <name type="common">Streptococcus avium</name>
    <dbReference type="NCBI Taxonomy" id="33945"/>
    <lineage>
        <taxon>Bacteria</taxon>
        <taxon>Bacillati</taxon>
        <taxon>Bacillota</taxon>
        <taxon>Bacilli</taxon>
        <taxon>Lactobacillales</taxon>
        <taxon>Enterococcaceae</taxon>
        <taxon>Enterococcus</taxon>
    </lineage>
</organism>
<name>A0A2N8Q2Q0_ENTAV</name>
<evidence type="ECO:0000256" key="4">
    <source>
        <dbReference type="ARBA" id="ARBA00022679"/>
    </source>
</evidence>
<evidence type="ECO:0000256" key="7">
    <source>
        <dbReference type="SAM" id="Phobius"/>
    </source>
</evidence>